<accession>A0A7K0DT60</accession>
<evidence type="ECO:0000313" key="3">
    <source>
        <dbReference type="Proteomes" id="UP000431401"/>
    </source>
</evidence>
<protein>
    <recommendedName>
        <fullName evidence="1">DUF7691 domain-containing protein</fullName>
    </recommendedName>
</protein>
<dbReference type="Proteomes" id="UP000431401">
    <property type="component" value="Unassembled WGS sequence"/>
</dbReference>
<sequence>MNGFVRVCLTDIDRVFGSIGSRDEELLERIVVRHRDDFVADAAERAAGEVGEFDAVRMLLLEDPGTYRWADAHNSAFETIMGMFDGRWLVDVEHGRLEQIGEGFASLGVDAIYANDLTCGTPWANEDCRQAWWQWRAATPEQRAEVEPEVLVAIDEWMRWLHEAASTSHLGLLGALWWG</sequence>
<name>A0A7K0DT60_9NOCA</name>
<evidence type="ECO:0000313" key="2">
    <source>
        <dbReference type="EMBL" id="MQY28941.1"/>
    </source>
</evidence>
<comment type="caution">
    <text evidence="2">The sequence shown here is derived from an EMBL/GenBank/DDBJ whole genome shotgun (WGS) entry which is preliminary data.</text>
</comment>
<evidence type="ECO:0000259" key="1">
    <source>
        <dbReference type="Pfam" id="PF24740"/>
    </source>
</evidence>
<dbReference type="RefSeq" id="WP_153345406.1">
    <property type="nucleotide sequence ID" value="NZ_WEGI01000010.1"/>
</dbReference>
<dbReference type="Pfam" id="PF24740">
    <property type="entry name" value="DUF7691"/>
    <property type="match status" value="1"/>
</dbReference>
<dbReference type="EMBL" id="WEGI01000010">
    <property type="protein sequence ID" value="MQY28941.1"/>
    <property type="molecule type" value="Genomic_DNA"/>
</dbReference>
<organism evidence="2 3">
    <name type="scientific">Nocardia aurantia</name>
    <dbReference type="NCBI Taxonomy" id="2585199"/>
    <lineage>
        <taxon>Bacteria</taxon>
        <taxon>Bacillati</taxon>
        <taxon>Actinomycetota</taxon>
        <taxon>Actinomycetes</taxon>
        <taxon>Mycobacteriales</taxon>
        <taxon>Nocardiaceae</taxon>
        <taxon>Nocardia</taxon>
    </lineage>
</organism>
<dbReference type="InterPro" id="IPR056108">
    <property type="entry name" value="DUF7691"/>
</dbReference>
<dbReference type="AlphaFoldDB" id="A0A7K0DT60"/>
<dbReference type="OrthoDB" id="3476150at2"/>
<proteinExistence type="predicted"/>
<feature type="domain" description="DUF7691" evidence="1">
    <location>
        <begin position="1"/>
        <end position="174"/>
    </location>
</feature>
<gene>
    <name evidence="2" type="ORF">NRB56_45300</name>
</gene>
<keyword evidence="3" id="KW-1185">Reference proteome</keyword>
<reference evidence="2 3" key="1">
    <citation type="submission" date="2019-10" db="EMBL/GenBank/DDBJ databases">
        <title>Nocardia macrotermitis sp. nov. and Nocardia aurantia sp. nov., isolated from the gut of fungus growing-termite Macrotermes natalensis.</title>
        <authorList>
            <person name="Benndorf R."/>
            <person name="Schwitalla J."/>
            <person name="Martin K."/>
            <person name="De Beer W."/>
            <person name="Kaster A.-K."/>
            <person name="Vollmers J."/>
            <person name="Poulsen M."/>
            <person name="Beemelmanns C."/>
        </authorList>
    </citation>
    <scope>NUCLEOTIDE SEQUENCE [LARGE SCALE GENOMIC DNA]</scope>
    <source>
        <strain evidence="2 3">RB56</strain>
    </source>
</reference>